<dbReference type="NCBIfam" id="NF038066">
    <property type="entry name" value="MptB"/>
    <property type="match status" value="1"/>
</dbReference>
<protein>
    <submittedName>
        <fullName evidence="9">Alpha-(1-&gt;6)-mannopyranosyltransferase A</fullName>
    </submittedName>
</protein>
<evidence type="ECO:0000256" key="2">
    <source>
        <dbReference type="ARBA" id="ARBA00022676"/>
    </source>
</evidence>
<evidence type="ECO:0000256" key="5">
    <source>
        <dbReference type="ARBA" id="ARBA00022989"/>
    </source>
</evidence>
<reference evidence="9 10" key="1">
    <citation type="journal article" date="2019" name="Int. J. Syst. Evol. Microbiol.">
        <title>The Global Catalogue of Microorganisms (GCM) 10K type strain sequencing project: providing services to taxonomists for standard genome sequencing and annotation.</title>
        <authorList>
            <consortium name="The Broad Institute Genomics Platform"/>
            <consortium name="The Broad Institute Genome Sequencing Center for Infectious Disease"/>
            <person name="Wu L."/>
            <person name="Ma J."/>
        </authorList>
    </citation>
    <scope>NUCLEOTIDE SEQUENCE [LARGE SCALE GENOMIC DNA]</scope>
    <source>
        <strain evidence="9 10">JCM 15309</strain>
    </source>
</reference>
<feature type="transmembrane region" description="Helical" evidence="8">
    <location>
        <begin position="67"/>
        <end position="86"/>
    </location>
</feature>
<evidence type="ECO:0000256" key="1">
    <source>
        <dbReference type="ARBA" id="ARBA00004141"/>
    </source>
</evidence>
<dbReference type="Pfam" id="PF26314">
    <property type="entry name" value="MptA_B_family"/>
    <property type="match status" value="1"/>
</dbReference>
<keyword evidence="3" id="KW-0808">Transferase</keyword>
<sequence length="473" mass="48377">MAAGGFSYAKIPSGGTVGHLDALRDLRAWPGAERWGPALCFAGVALLTVAWLLLGSAVRSREATVAAVHRAALLWAVPVVVAPPLFSADAWSYAADGFLTGHGASPYVTPPAVLHGPIVQAVCLCWRHTLAPYGPVPLLWGGAVDQVTSSPWLLMLAYRALAMVGLGLLMYAAPRLAGLAGLPAAEASWLAVASPFVLADGVGGAHVDLLLVGLVATALLATVTRGWLVGAVIIGVATAVKAPAVVAGLGVALVSARSLGGGPRIWAAVRVAAVALGTAAGIGIVSGLGVGWVRTMHVAFVLHTPLSITYEAGRNLRWLFHSDAATVADAVGVGLMVLGCALLLTRAPVGGVRGPFTAAGVAMLLVTVLSPVTNYWYFLWCLPLLAMCRLPQTARRCLVALVLALGLITPLDPSLHVPNGWMIIEGSVGAALLVALAWERVLVPSMVPLAAHAGFVSGSGAAGDGRPRGPRRG</sequence>
<evidence type="ECO:0000256" key="4">
    <source>
        <dbReference type="ARBA" id="ARBA00022692"/>
    </source>
</evidence>
<evidence type="ECO:0000256" key="3">
    <source>
        <dbReference type="ARBA" id="ARBA00022679"/>
    </source>
</evidence>
<evidence type="ECO:0000313" key="10">
    <source>
        <dbReference type="Proteomes" id="UP001500571"/>
    </source>
</evidence>
<feature type="transmembrane region" description="Helical" evidence="8">
    <location>
        <begin position="397"/>
        <end position="415"/>
    </location>
</feature>
<proteinExistence type="inferred from homology"/>
<organism evidence="9 10">
    <name type="scientific">Nocardioides panacihumi</name>
    <dbReference type="NCBI Taxonomy" id="400774"/>
    <lineage>
        <taxon>Bacteria</taxon>
        <taxon>Bacillati</taxon>
        <taxon>Actinomycetota</taxon>
        <taxon>Actinomycetes</taxon>
        <taxon>Propionibacteriales</taxon>
        <taxon>Nocardioidaceae</taxon>
        <taxon>Nocardioides</taxon>
    </lineage>
</organism>
<comment type="subcellular location">
    <subcellularLocation>
        <location evidence="1">Membrane</location>
        <topology evidence="1">Multi-pass membrane protein</topology>
    </subcellularLocation>
</comment>
<keyword evidence="4 8" id="KW-0812">Transmembrane</keyword>
<dbReference type="EMBL" id="BAAAPB010000005">
    <property type="protein sequence ID" value="GAA1974134.1"/>
    <property type="molecule type" value="Genomic_DNA"/>
</dbReference>
<keyword evidence="6 8" id="KW-0472">Membrane</keyword>
<feature type="transmembrane region" description="Helical" evidence="8">
    <location>
        <begin position="421"/>
        <end position="438"/>
    </location>
</feature>
<feature type="transmembrane region" description="Helical" evidence="8">
    <location>
        <begin position="324"/>
        <end position="344"/>
    </location>
</feature>
<keyword evidence="2" id="KW-0328">Glycosyltransferase</keyword>
<dbReference type="InterPro" id="IPR049829">
    <property type="entry name" value="MptA/B-like"/>
</dbReference>
<comment type="caution">
    <text evidence="9">The sequence shown here is derived from an EMBL/GenBank/DDBJ whole genome shotgun (WGS) entry which is preliminary data.</text>
</comment>
<keyword evidence="5 8" id="KW-1133">Transmembrane helix</keyword>
<dbReference type="Proteomes" id="UP001500571">
    <property type="component" value="Unassembled WGS sequence"/>
</dbReference>
<gene>
    <name evidence="9" type="ORF">GCM10009798_39220</name>
</gene>
<feature type="transmembrane region" description="Helical" evidence="8">
    <location>
        <begin position="265"/>
        <end position="293"/>
    </location>
</feature>
<evidence type="ECO:0000256" key="6">
    <source>
        <dbReference type="ARBA" id="ARBA00023136"/>
    </source>
</evidence>
<name>A0ABN2RSS4_9ACTN</name>
<feature type="transmembrane region" description="Helical" evidence="8">
    <location>
        <begin position="35"/>
        <end position="55"/>
    </location>
</feature>
<feature type="transmembrane region" description="Helical" evidence="8">
    <location>
        <begin position="228"/>
        <end position="253"/>
    </location>
</feature>
<accession>A0ABN2RSS4</accession>
<feature type="transmembrane region" description="Helical" evidence="8">
    <location>
        <begin position="204"/>
        <end position="221"/>
    </location>
</feature>
<comment type="similarity">
    <text evidence="7">Belongs to the MptA/B family.</text>
</comment>
<feature type="transmembrane region" description="Helical" evidence="8">
    <location>
        <begin position="179"/>
        <end position="198"/>
    </location>
</feature>
<feature type="transmembrane region" description="Helical" evidence="8">
    <location>
        <begin position="152"/>
        <end position="172"/>
    </location>
</feature>
<feature type="transmembrane region" description="Helical" evidence="8">
    <location>
        <begin position="356"/>
        <end position="385"/>
    </location>
</feature>
<keyword evidence="10" id="KW-1185">Reference proteome</keyword>
<evidence type="ECO:0000256" key="7">
    <source>
        <dbReference type="ARBA" id="ARBA00043987"/>
    </source>
</evidence>
<evidence type="ECO:0000256" key="8">
    <source>
        <dbReference type="SAM" id="Phobius"/>
    </source>
</evidence>
<evidence type="ECO:0000313" key="9">
    <source>
        <dbReference type="EMBL" id="GAA1974134.1"/>
    </source>
</evidence>